<evidence type="ECO:0000256" key="2">
    <source>
        <dbReference type="ARBA" id="ARBA00010791"/>
    </source>
</evidence>
<evidence type="ECO:0000259" key="14">
    <source>
        <dbReference type="PROSITE" id="PS50011"/>
    </source>
</evidence>
<dbReference type="Proteomes" id="UP000249402">
    <property type="component" value="Unassembled WGS sequence"/>
</dbReference>
<reference evidence="15 16" key="1">
    <citation type="submission" date="2018-02" db="EMBL/GenBank/DDBJ databases">
        <title>The genomes of Aspergillus section Nigri reveals drivers in fungal speciation.</title>
        <authorList>
            <consortium name="DOE Joint Genome Institute"/>
            <person name="Vesth T.C."/>
            <person name="Nybo J."/>
            <person name="Theobald S."/>
            <person name="Brandl J."/>
            <person name="Frisvad J.C."/>
            <person name="Nielsen K.F."/>
            <person name="Lyhne E.K."/>
            <person name="Kogle M.E."/>
            <person name="Kuo A."/>
            <person name="Riley R."/>
            <person name="Clum A."/>
            <person name="Nolan M."/>
            <person name="Lipzen A."/>
            <person name="Salamov A."/>
            <person name="Henrissat B."/>
            <person name="Wiebenga A."/>
            <person name="De vries R.P."/>
            <person name="Grigoriev I.V."/>
            <person name="Mortensen U.H."/>
            <person name="Andersen M.R."/>
            <person name="Baker S.E."/>
        </authorList>
    </citation>
    <scope>NUCLEOTIDE SEQUENCE [LARGE SCALE GENOMIC DNA]</scope>
    <source>
        <strain evidence="15 16">CBS 121593</strain>
    </source>
</reference>
<feature type="compositionally biased region" description="Polar residues" evidence="13">
    <location>
        <begin position="1006"/>
        <end position="1022"/>
    </location>
</feature>
<dbReference type="SUPFAM" id="SSF56112">
    <property type="entry name" value="Protein kinase-like (PK-like)"/>
    <property type="match status" value="1"/>
</dbReference>
<keyword evidence="5" id="KW-0597">Phosphoprotein</keyword>
<comment type="catalytic activity">
    <reaction evidence="10">
        <text>L-threonyl-[protein] + ATP = O-phospho-L-threonyl-[protein] + ADP + H(+)</text>
        <dbReference type="Rhea" id="RHEA:46608"/>
        <dbReference type="Rhea" id="RHEA-COMP:11060"/>
        <dbReference type="Rhea" id="RHEA-COMP:11605"/>
        <dbReference type="ChEBI" id="CHEBI:15378"/>
        <dbReference type="ChEBI" id="CHEBI:30013"/>
        <dbReference type="ChEBI" id="CHEBI:30616"/>
        <dbReference type="ChEBI" id="CHEBI:61977"/>
        <dbReference type="ChEBI" id="CHEBI:456216"/>
        <dbReference type="EC" id="2.7.11.1"/>
    </reaction>
</comment>
<gene>
    <name evidence="15" type="ORF">BO80DRAFT_218955</name>
</gene>
<dbReference type="OrthoDB" id="504170at2759"/>
<dbReference type="PROSITE" id="PS00107">
    <property type="entry name" value="PROTEIN_KINASE_ATP"/>
    <property type="match status" value="1"/>
</dbReference>
<keyword evidence="6" id="KW-0808">Transferase</keyword>
<dbReference type="CDD" id="cd14081">
    <property type="entry name" value="STKc_BRSK1_2"/>
    <property type="match status" value="1"/>
</dbReference>
<evidence type="ECO:0000256" key="8">
    <source>
        <dbReference type="ARBA" id="ARBA00022777"/>
    </source>
</evidence>
<dbReference type="GO" id="GO:0005524">
    <property type="term" value="F:ATP binding"/>
    <property type="evidence" value="ECO:0007669"/>
    <property type="project" value="UniProtKB-UniRule"/>
</dbReference>
<keyword evidence="7 12" id="KW-0547">Nucleotide-binding</keyword>
<dbReference type="GO" id="GO:0004674">
    <property type="term" value="F:protein serine/threonine kinase activity"/>
    <property type="evidence" value="ECO:0007669"/>
    <property type="project" value="UniProtKB-KW"/>
</dbReference>
<dbReference type="InterPro" id="IPR017441">
    <property type="entry name" value="Protein_kinase_ATP_BS"/>
</dbReference>
<sequence length="1263" mass="141729">MDERTTPLASETMRTPLTDATARVNKCLTPITEREEQMRQARYQMTSPVPMSIVTSPLTAKGNTEITCSSPVPDSQPGTNRNSTISAASIISNQGKRKTHVGPWQLGKTLGQGASGRVRLAKHSVTGQMAAIKIVSKKAAVMAQSASLAKMDKKAGRFGGLGPRQIPSGLEREVVIMKLIEHPNVINLYDVWENRGELYLVLEYVEGGELFRYISRHAPLPEEEAVRIFRQIIAGLDHCHRFNICHRDLKPENILLDGQCNVKLADFGMAALQTNRGLDTSCGSPHYAAPEVVGGKIYHGDKADIWSCGIILHALLTGYLPFDGGDVDSTLSLVKRGAFQIPKWVSREAADLIRRILEKNPGRRISMEEIWMHPLLTKYEKHHQGTVNQHVGPPRQLLPQDCGPVINNRHDIDIDLLRNLQTLWPDATPTAILERILDPAPTQERMFYNALVNFRNEQLENYQGQTLQYSASDYHHISAPERISNKRTSRVRTNSAKWSQFPAVKETGIRAKYNEEPKSCATVRSYDPFRSPQDKYTKKAKYAKITVYRNGVVDNTKEGPSETVRPSKPVEKTDTEYEDLECPPSSPLVVMRDKKMKVNSVKSFQSKASLSGSRRALYGTSTPRSASYKRNVCFHHTRNRSQGSMSVKLRVARARARDLKLDSSQSSLVSTFEDDPFSDAQESPSLPAQPTVVRAAAVTIKNCPQMKKVRNSDIIWKDDARKVSHELSQICEEAFNGSSLSTNCTASTCIGSVTPATSVSMASPEASHQKLASHSLNSSSTGPKPTAGLSPESYTAAELIETRRKLFEYSRRDEPKNTQYLKPIIGHIDRLIEQDEMRRQEKLKNCRHYPNPNGNPFVQPSDENQRTSRASENKCVASDSQNKGKYHQDDRRTASQSTVGNNSSRSSRDGKRTVRMVPQSSLQSIEPTKDLNLRDNRTVHPREIPEISDVDTPQPDSEPTALPTRRFASINFRQSRGPWELDPIEENPGSPRRSGTRASDNKKWSWFQNRSQTSSDKATRTSIDVRPIQPSSATVIRHEVGPSGSTPEAQPDSKSRKQPSNKPKGGFFRRLITRRASKNTQSPDAGPDDQDTNPLLQRPLETGRISDTDFADKPLPRPPRSARNQNWFARVFQIKPACRVVALNTSTTKARKFIHKTLRDWKKWGMEEVHLDKDKRVIYGSVGEVNLLNLRPVEFSAEFCTYLEQGRQENLSLVRFKQERGAASSFNKVVDTLYLLMKGQQMLMEDPARAKEMVRILDDFPNS</sequence>
<keyword evidence="4" id="KW-0723">Serine/threonine-protein kinase</keyword>
<evidence type="ECO:0000256" key="13">
    <source>
        <dbReference type="SAM" id="MobiDB-lite"/>
    </source>
</evidence>
<evidence type="ECO:0000256" key="4">
    <source>
        <dbReference type="ARBA" id="ARBA00022527"/>
    </source>
</evidence>
<feature type="domain" description="Protein kinase" evidence="14">
    <location>
        <begin position="104"/>
        <end position="376"/>
    </location>
</feature>
<dbReference type="GeneID" id="37219242"/>
<dbReference type="RefSeq" id="XP_025571055.1">
    <property type="nucleotide sequence ID" value="XM_025714377.1"/>
</dbReference>
<feature type="compositionally biased region" description="Polar residues" evidence="13">
    <location>
        <begin position="770"/>
        <end position="783"/>
    </location>
</feature>
<feature type="region of interest" description="Disordered" evidence="13">
    <location>
        <begin position="665"/>
        <end position="689"/>
    </location>
</feature>
<dbReference type="VEuPathDB" id="FungiDB:BO80DRAFT_218955"/>
<proteinExistence type="inferred from homology"/>
<comment type="catalytic activity">
    <reaction evidence="11">
        <text>L-seryl-[protein] + ATP = O-phospho-L-seryl-[protein] + ADP + H(+)</text>
        <dbReference type="Rhea" id="RHEA:17989"/>
        <dbReference type="Rhea" id="RHEA-COMP:9863"/>
        <dbReference type="Rhea" id="RHEA-COMP:11604"/>
        <dbReference type="ChEBI" id="CHEBI:15378"/>
        <dbReference type="ChEBI" id="CHEBI:29999"/>
        <dbReference type="ChEBI" id="CHEBI:30616"/>
        <dbReference type="ChEBI" id="CHEBI:83421"/>
        <dbReference type="ChEBI" id="CHEBI:456216"/>
        <dbReference type="EC" id="2.7.11.1"/>
    </reaction>
</comment>
<feature type="compositionally biased region" description="Polar residues" evidence="13">
    <location>
        <begin position="852"/>
        <end position="862"/>
    </location>
</feature>
<dbReference type="InterPro" id="IPR000719">
    <property type="entry name" value="Prot_kinase_dom"/>
</dbReference>
<evidence type="ECO:0000256" key="10">
    <source>
        <dbReference type="ARBA" id="ARBA00047899"/>
    </source>
</evidence>
<dbReference type="GO" id="GO:0035556">
    <property type="term" value="P:intracellular signal transduction"/>
    <property type="evidence" value="ECO:0007669"/>
    <property type="project" value="TreeGrafter"/>
</dbReference>
<dbReference type="GO" id="GO:0005940">
    <property type="term" value="C:septin ring"/>
    <property type="evidence" value="ECO:0007669"/>
    <property type="project" value="UniProtKB-ARBA"/>
</dbReference>
<organism evidence="15 16">
    <name type="scientific">Aspergillus ibericus CBS 121593</name>
    <dbReference type="NCBI Taxonomy" id="1448316"/>
    <lineage>
        <taxon>Eukaryota</taxon>
        <taxon>Fungi</taxon>
        <taxon>Dikarya</taxon>
        <taxon>Ascomycota</taxon>
        <taxon>Pezizomycotina</taxon>
        <taxon>Eurotiomycetes</taxon>
        <taxon>Eurotiomycetidae</taxon>
        <taxon>Eurotiales</taxon>
        <taxon>Aspergillaceae</taxon>
        <taxon>Aspergillus</taxon>
        <taxon>Aspergillus subgen. Circumdati</taxon>
    </lineage>
</organism>
<evidence type="ECO:0000256" key="11">
    <source>
        <dbReference type="ARBA" id="ARBA00048679"/>
    </source>
</evidence>
<feature type="compositionally biased region" description="Basic and acidic residues" evidence="13">
    <location>
        <begin position="863"/>
        <end position="872"/>
    </location>
</feature>
<evidence type="ECO:0000256" key="7">
    <source>
        <dbReference type="ARBA" id="ARBA00022741"/>
    </source>
</evidence>
<dbReference type="Pfam" id="PF00069">
    <property type="entry name" value="Pkinase"/>
    <property type="match status" value="1"/>
</dbReference>
<evidence type="ECO:0000256" key="12">
    <source>
        <dbReference type="PROSITE-ProRule" id="PRU10141"/>
    </source>
</evidence>
<feature type="compositionally biased region" description="Basic and acidic residues" evidence="13">
    <location>
        <begin position="927"/>
        <end position="945"/>
    </location>
</feature>
<dbReference type="SMART" id="SM00220">
    <property type="entry name" value="S_TKc"/>
    <property type="match status" value="1"/>
</dbReference>
<evidence type="ECO:0000256" key="1">
    <source>
        <dbReference type="ARBA" id="ARBA00004266"/>
    </source>
</evidence>
<dbReference type="PROSITE" id="PS50011">
    <property type="entry name" value="PROTEIN_KINASE_DOM"/>
    <property type="match status" value="1"/>
</dbReference>
<evidence type="ECO:0000313" key="15">
    <source>
        <dbReference type="EMBL" id="RAK96727.1"/>
    </source>
</evidence>
<keyword evidence="9 12" id="KW-0067">ATP-binding</keyword>
<feature type="region of interest" description="Disordered" evidence="13">
    <location>
        <begin position="845"/>
        <end position="1122"/>
    </location>
</feature>
<dbReference type="STRING" id="1448316.A0A395GPF7"/>
<dbReference type="EMBL" id="KZ824471">
    <property type="protein sequence ID" value="RAK96727.1"/>
    <property type="molecule type" value="Genomic_DNA"/>
</dbReference>
<dbReference type="PANTHER" id="PTHR24346">
    <property type="entry name" value="MAP/MICROTUBULE AFFINITY-REGULATING KINASE"/>
    <property type="match status" value="1"/>
</dbReference>
<accession>A0A395GPF7</accession>
<evidence type="ECO:0000256" key="9">
    <source>
        <dbReference type="ARBA" id="ARBA00022840"/>
    </source>
</evidence>
<evidence type="ECO:0000256" key="5">
    <source>
        <dbReference type="ARBA" id="ARBA00022553"/>
    </source>
</evidence>
<dbReference type="GO" id="GO:0005935">
    <property type="term" value="C:cellular bud neck"/>
    <property type="evidence" value="ECO:0007669"/>
    <property type="project" value="UniProtKB-SubCell"/>
</dbReference>
<name>A0A395GPF7_9EURO</name>
<dbReference type="PANTHER" id="PTHR24346:SF110">
    <property type="entry name" value="NON-SPECIFIC SERINE_THREONINE PROTEIN KINASE"/>
    <property type="match status" value="1"/>
</dbReference>
<dbReference type="PROSITE" id="PS00108">
    <property type="entry name" value="PROTEIN_KINASE_ST"/>
    <property type="match status" value="1"/>
</dbReference>
<feature type="region of interest" description="Disordered" evidence="13">
    <location>
        <begin position="760"/>
        <end position="793"/>
    </location>
</feature>
<feature type="compositionally biased region" description="Polar residues" evidence="13">
    <location>
        <begin position="894"/>
        <end position="905"/>
    </location>
</feature>
<keyword evidence="16" id="KW-1185">Reference proteome</keyword>
<comment type="similarity">
    <text evidence="2">Belongs to the protein kinase superfamily. CAMK Ser/Thr protein kinase family. NIM1 subfamily.</text>
</comment>
<dbReference type="InterPro" id="IPR031850">
    <property type="entry name" value="Fungal_KA1_dom"/>
</dbReference>
<dbReference type="AlphaFoldDB" id="A0A395GPF7"/>
<dbReference type="Pfam" id="PF16797">
    <property type="entry name" value="Fungal_KA1"/>
    <property type="match status" value="1"/>
</dbReference>
<feature type="region of interest" description="Disordered" evidence="13">
    <location>
        <begin position="554"/>
        <end position="586"/>
    </location>
</feature>
<dbReference type="Gene3D" id="3.30.310.220">
    <property type="entry name" value="Fungal kinase associated-1 domain"/>
    <property type="match status" value="1"/>
</dbReference>
<evidence type="ECO:0000256" key="3">
    <source>
        <dbReference type="ARBA" id="ARBA00012513"/>
    </source>
</evidence>
<comment type="subcellular location">
    <subcellularLocation>
        <location evidence="1">Bud neck</location>
    </subcellularLocation>
</comment>
<feature type="binding site" evidence="12">
    <location>
        <position position="133"/>
    </location>
    <ligand>
        <name>ATP</name>
        <dbReference type="ChEBI" id="CHEBI:30616"/>
    </ligand>
</feature>
<evidence type="ECO:0000256" key="6">
    <source>
        <dbReference type="ARBA" id="ARBA00022679"/>
    </source>
</evidence>
<evidence type="ECO:0000313" key="16">
    <source>
        <dbReference type="Proteomes" id="UP000249402"/>
    </source>
</evidence>
<dbReference type="InterPro" id="IPR008271">
    <property type="entry name" value="Ser/Thr_kinase_AS"/>
</dbReference>
<dbReference type="InterPro" id="IPR043024">
    <property type="entry name" value="KA1_sf_fungal"/>
</dbReference>
<feature type="compositionally biased region" description="Basic and acidic residues" evidence="13">
    <location>
        <begin position="1104"/>
        <end position="1115"/>
    </location>
</feature>
<keyword evidence="8 15" id="KW-0418">Kinase</keyword>
<dbReference type="InterPro" id="IPR011009">
    <property type="entry name" value="Kinase-like_dom_sf"/>
</dbReference>
<dbReference type="FunFam" id="1.10.510.10:FF:000394">
    <property type="entry name" value="Serine/threonine-protein kinase HSL1"/>
    <property type="match status" value="1"/>
</dbReference>
<protein>
    <recommendedName>
        <fullName evidence="3">non-specific serine/threonine protein kinase</fullName>
        <ecNumber evidence="3">2.7.11.1</ecNumber>
    </recommendedName>
</protein>
<dbReference type="EC" id="2.7.11.1" evidence="3"/>
<dbReference type="Gene3D" id="1.10.510.10">
    <property type="entry name" value="Transferase(Phosphotransferase) domain 1"/>
    <property type="match status" value="1"/>
</dbReference>